<dbReference type="InterPro" id="IPR032567">
    <property type="entry name" value="RTL1-rel"/>
</dbReference>
<dbReference type="CDD" id="cd00303">
    <property type="entry name" value="retropepsin_like"/>
    <property type="match status" value="1"/>
</dbReference>
<dbReference type="AlphaFoldDB" id="A0A151QQH3"/>
<evidence type="ECO:0000259" key="2">
    <source>
        <dbReference type="PROSITE" id="PS50158"/>
    </source>
</evidence>
<proteinExistence type="predicted"/>
<evidence type="ECO:0000313" key="4">
    <source>
        <dbReference type="Proteomes" id="UP000075243"/>
    </source>
</evidence>
<dbReference type="EMBL" id="KQ485224">
    <property type="protein sequence ID" value="KYP32553.1"/>
    <property type="molecule type" value="Genomic_DNA"/>
</dbReference>
<dbReference type="PROSITE" id="PS00141">
    <property type="entry name" value="ASP_PROTEASE"/>
    <property type="match status" value="1"/>
</dbReference>
<dbReference type="Gene3D" id="2.40.70.10">
    <property type="entry name" value="Acid Proteases"/>
    <property type="match status" value="1"/>
</dbReference>
<dbReference type="SUPFAM" id="SSF57756">
    <property type="entry name" value="Retrovirus zinc finger-like domains"/>
    <property type="match status" value="1"/>
</dbReference>
<dbReference type="SMART" id="SM00343">
    <property type="entry name" value="ZnF_C2HC"/>
    <property type="match status" value="1"/>
</dbReference>
<dbReference type="Gramene" id="C.cajan_47683.t">
    <property type="protein sequence ID" value="C.cajan_47683.t"/>
    <property type="gene ID" value="C.cajan_47683"/>
</dbReference>
<dbReference type="Proteomes" id="UP000075243">
    <property type="component" value="Unassembled WGS sequence"/>
</dbReference>
<dbReference type="GO" id="GO:0008270">
    <property type="term" value="F:zinc ion binding"/>
    <property type="evidence" value="ECO:0007669"/>
    <property type="project" value="UniProtKB-KW"/>
</dbReference>
<sequence>MMRDCPIKDYVCFKCGKVGHMAKDCNVRNTQVRGIQKVDRPTVAGRVFALTGIEAETPSELVKGKGKVDGNDVSILFDSGASHSFISYECVARLNLVGSSLCVNLVVSTPTLGSILTFEVCFRCPVEVEGRCYKVNFFCLPLSDLDVILGMDWLSANRILIDCSERRLIFPTVEHERFISRAGPVSISPYRMAPAELSELKK</sequence>
<dbReference type="SUPFAM" id="SSF50630">
    <property type="entry name" value="Acid proteases"/>
    <property type="match status" value="1"/>
</dbReference>
<dbReference type="GO" id="GO:0003676">
    <property type="term" value="F:nucleic acid binding"/>
    <property type="evidence" value="ECO:0007669"/>
    <property type="project" value="InterPro"/>
</dbReference>
<feature type="domain" description="CCHC-type" evidence="2">
    <location>
        <begin position="12"/>
        <end position="25"/>
    </location>
</feature>
<name>A0A151QQH3_CAJCA</name>
<dbReference type="PANTHER" id="PTHR15503:SF45">
    <property type="entry name" value="RNA-DIRECTED DNA POLYMERASE HOMOLOG"/>
    <property type="match status" value="1"/>
</dbReference>
<dbReference type="InterPro" id="IPR036875">
    <property type="entry name" value="Znf_CCHC_sf"/>
</dbReference>
<keyword evidence="1" id="KW-0863">Zinc-finger</keyword>
<dbReference type="Pfam" id="PF00098">
    <property type="entry name" value="zf-CCHC"/>
    <property type="match status" value="1"/>
</dbReference>
<protein>
    <recommendedName>
        <fullName evidence="2">CCHC-type domain-containing protein</fullName>
    </recommendedName>
</protein>
<evidence type="ECO:0000313" key="3">
    <source>
        <dbReference type="EMBL" id="KYP32553.1"/>
    </source>
</evidence>
<dbReference type="InterPro" id="IPR001969">
    <property type="entry name" value="Aspartic_peptidase_AS"/>
</dbReference>
<keyword evidence="1" id="KW-0862">Zinc</keyword>
<organism evidence="3 4">
    <name type="scientific">Cajanus cajan</name>
    <name type="common">Pigeon pea</name>
    <name type="synonym">Cajanus indicus</name>
    <dbReference type="NCBI Taxonomy" id="3821"/>
    <lineage>
        <taxon>Eukaryota</taxon>
        <taxon>Viridiplantae</taxon>
        <taxon>Streptophyta</taxon>
        <taxon>Embryophyta</taxon>
        <taxon>Tracheophyta</taxon>
        <taxon>Spermatophyta</taxon>
        <taxon>Magnoliopsida</taxon>
        <taxon>eudicotyledons</taxon>
        <taxon>Gunneridae</taxon>
        <taxon>Pentapetalae</taxon>
        <taxon>rosids</taxon>
        <taxon>fabids</taxon>
        <taxon>Fabales</taxon>
        <taxon>Fabaceae</taxon>
        <taxon>Papilionoideae</taxon>
        <taxon>50 kb inversion clade</taxon>
        <taxon>NPAAA clade</taxon>
        <taxon>indigoferoid/millettioid clade</taxon>
        <taxon>Phaseoleae</taxon>
        <taxon>Cajanus</taxon>
    </lineage>
</organism>
<dbReference type="InterPro" id="IPR021109">
    <property type="entry name" value="Peptidase_aspartic_dom_sf"/>
</dbReference>
<reference evidence="3" key="1">
    <citation type="journal article" date="2012" name="Nat. Biotechnol.">
        <title>Draft genome sequence of pigeonpea (Cajanus cajan), an orphan legume crop of resource-poor farmers.</title>
        <authorList>
            <person name="Varshney R.K."/>
            <person name="Chen W."/>
            <person name="Li Y."/>
            <person name="Bharti A.K."/>
            <person name="Saxena R.K."/>
            <person name="Schlueter J.A."/>
            <person name="Donoghue M.T."/>
            <person name="Azam S."/>
            <person name="Fan G."/>
            <person name="Whaley A.M."/>
            <person name="Farmer A.D."/>
            <person name="Sheridan J."/>
            <person name="Iwata A."/>
            <person name="Tuteja R."/>
            <person name="Penmetsa R.V."/>
            <person name="Wu W."/>
            <person name="Upadhyaya H.D."/>
            <person name="Yang S.P."/>
            <person name="Shah T."/>
            <person name="Saxena K.B."/>
            <person name="Michael T."/>
            <person name="McCombie W.R."/>
            <person name="Yang B."/>
            <person name="Zhang G."/>
            <person name="Yang H."/>
            <person name="Wang J."/>
            <person name="Spillane C."/>
            <person name="Cook D.R."/>
            <person name="May G.D."/>
            <person name="Xu X."/>
            <person name="Jackson S.A."/>
        </authorList>
    </citation>
    <scope>NUCLEOTIDE SEQUENCE [LARGE SCALE GENOMIC DNA]</scope>
</reference>
<dbReference type="PROSITE" id="PS50158">
    <property type="entry name" value="ZF_CCHC"/>
    <property type="match status" value="1"/>
</dbReference>
<dbReference type="GO" id="GO:0006508">
    <property type="term" value="P:proteolysis"/>
    <property type="evidence" value="ECO:0007669"/>
    <property type="project" value="InterPro"/>
</dbReference>
<dbReference type="Pfam" id="PF08284">
    <property type="entry name" value="RVP_2"/>
    <property type="match status" value="1"/>
</dbReference>
<dbReference type="InterPro" id="IPR001878">
    <property type="entry name" value="Znf_CCHC"/>
</dbReference>
<dbReference type="PANTHER" id="PTHR15503">
    <property type="entry name" value="LDOC1 RELATED"/>
    <property type="match status" value="1"/>
</dbReference>
<dbReference type="GO" id="GO:0004190">
    <property type="term" value="F:aspartic-type endopeptidase activity"/>
    <property type="evidence" value="ECO:0007669"/>
    <property type="project" value="InterPro"/>
</dbReference>
<keyword evidence="4" id="KW-1185">Reference proteome</keyword>
<dbReference type="Gene3D" id="4.10.60.10">
    <property type="entry name" value="Zinc finger, CCHC-type"/>
    <property type="match status" value="1"/>
</dbReference>
<gene>
    <name evidence="3" type="ORF">KK1_046740</name>
</gene>
<dbReference type="OMA" id="HERFISR"/>
<accession>A0A151QQH3</accession>
<keyword evidence="1" id="KW-0479">Metal-binding</keyword>
<evidence type="ECO:0000256" key="1">
    <source>
        <dbReference type="PROSITE-ProRule" id="PRU00047"/>
    </source>
</evidence>